<organism evidence="7">
    <name type="scientific">viral metagenome</name>
    <dbReference type="NCBI Taxonomy" id="1070528"/>
    <lineage>
        <taxon>unclassified sequences</taxon>
        <taxon>metagenomes</taxon>
        <taxon>organismal metagenomes</taxon>
    </lineage>
</organism>
<dbReference type="GO" id="GO:0008811">
    <property type="term" value="F:chloramphenicol O-acetyltransferase activity"/>
    <property type="evidence" value="ECO:0007669"/>
    <property type="project" value="UniProtKB-EC"/>
</dbReference>
<dbReference type="EC" id="2.3.1.28" evidence="1"/>
<proteinExistence type="predicted"/>
<dbReference type="InterPro" id="IPR011004">
    <property type="entry name" value="Trimer_LpxA-like_sf"/>
</dbReference>
<dbReference type="GO" id="GO:0046677">
    <property type="term" value="P:response to antibiotic"/>
    <property type="evidence" value="ECO:0007669"/>
    <property type="project" value="UniProtKB-KW"/>
</dbReference>
<dbReference type="SUPFAM" id="SSF51161">
    <property type="entry name" value="Trimeric LpxA-like enzymes"/>
    <property type="match status" value="1"/>
</dbReference>
<keyword evidence="3" id="KW-0808">Transferase</keyword>
<evidence type="ECO:0000313" key="7">
    <source>
        <dbReference type="EMBL" id="QHS82330.1"/>
    </source>
</evidence>
<accession>A0A6C0ASE8</accession>
<protein>
    <recommendedName>
        <fullName evidence="2">Chloramphenicol acetyltransferase</fullName>
        <ecNumber evidence="1">2.3.1.28</ecNumber>
    </recommendedName>
</protein>
<dbReference type="AlphaFoldDB" id="A0A6C0ASE8"/>
<dbReference type="Pfam" id="PF00132">
    <property type="entry name" value="Hexapep"/>
    <property type="match status" value="1"/>
</dbReference>
<dbReference type="Gene3D" id="2.160.10.10">
    <property type="entry name" value="Hexapeptide repeat proteins"/>
    <property type="match status" value="1"/>
</dbReference>
<dbReference type="PANTHER" id="PTHR43300">
    <property type="entry name" value="ACETYLTRANSFERASE"/>
    <property type="match status" value="1"/>
</dbReference>
<sequence>MSNLYTIEDLEKMGITIYGKNIKISKFVNIYNPKNLILHDNIRIDDFTIISCKGVIEIFNYVHISAQCFISSSIKILIGNFSAISVGTKIFGGCDDFSGEFLANPTISSQYTNVKIGDIIINDNVIIGSNSVIMPDIIIEEGVVVGANSFVNKSCTSWKMYAGSPIKFIKNRSNECLKKLDDFKKNIILL</sequence>
<keyword evidence="4" id="KW-0046">Antibiotic resistance</keyword>
<dbReference type="EMBL" id="MN740765">
    <property type="protein sequence ID" value="QHS82330.1"/>
    <property type="molecule type" value="Genomic_DNA"/>
</dbReference>
<evidence type="ECO:0000256" key="3">
    <source>
        <dbReference type="ARBA" id="ARBA00022679"/>
    </source>
</evidence>
<evidence type="ECO:0000256" key="4">
    <source>
        <dbReference type="ARBA" id="ARBA00023251"/>
    </source>
</evidence>
<dbReference type="InterPro" id="IPR050179">
    <property type="entry name" value="Trans_hexapeptide_repeat"/>
</dbReference>
<evidence type="ECO:0000256" key="5">
    <source>
        <dbReference type="ARBA" id="ARBA00023315"/>
    </source>
</evidence>
<name>A0A6C0ASE8_9ZZZZ</name>
<keyword evidence="5" id="KW-0012">Acyltransferase</keyword>
<reference evidence="7" key="1">
    <citation type="journal article" date="2020" name="Nature">
        <title>Giant virus diversity and host interactions through global metagenomics.</title>
        <authorList>
            <person name="Schulz F."/>
            <person name="Roux S."/>
            <person name="Paez-Espino D."/>
            <person name="Jungbluth S."/>
            <person name="Walsh D.A."/>
            <person name="Denef V.J."/>
            <person name="McMahon K.D."/>
            <person name="Konstantinidis K.T."/>
            <person name="Eloe-Fadrosh E.A."/>
            <person name="Kyrpides N.C."/>
            <person name="Woyke T."/>
        </authorList>
    </citation>
    <scope>NUCLEOTIDE SEQUENCE</scope>
    <source>
        <strain evidence="7">GVMAG-S-1101165-79</strain>
    </source>
</reference>
<dbReference type="InterPro" id="IPR001451">
    <property type="entry name" value="Hexapep"/>
</dbReference>
<dbReference type="PANTHER" id="PTHR43300:SF12">
    <property type="entry name" value="CHLORAMPHENICOL ACETYLTRANSFERASE"/>
    <property type="match status" value="1"/>
</dbReference>
<evidence type="ECO:0000256" key="6">
    <source>
        <dbReference type="ARBA" id="ARBA00047633"/>
    </source>
</evidence>
<evidence type="ECO:0000256" key="2">
    <source>
        <dbReference type="ARBA" id="ARBA00020291"/>
    </source>
</evidence>
<comment type="catalytic activity">
    <reaction evidence="6">
        <text>chloramphenicol + acetyl-CoA = chloramphenicol 3-acetate + CoA</text>
        <dbReference type="Rhea" id="RHEA:18421"/>
        <dbReference type="ChEBI" id="CHEBI:16730"/>
        <dbReference type="ChEBI" id="CHEBI:17698"/>
        <dbReference type="ChEBI" id="CHEBI:57287"/>
        <dbReference type="ChEBI" id="CHEBI:57288"/>
        <dbReference type="EC" id="2.3.1.28"/>
    </reaction>
</comment>
<evidence type="ECO:0000256" key="1">
    <source>
        <dbReference type="ARBA" id="ARBA00013235"/>
    </source>
</evidence>